<dbReference type="EMBL" id="JADOEL010000004">
    <property type="protein sequence ID" value="MBF8177590.1"/>
    <property type="molecule type" value="Genomic_DNA"/>
</dbReference>
<proteinExistence type="inferred from homology"/>
<evidence type="ECO:0000256" key="2">
    <source>
        <dbReference type="SAM" id="SignalP"/>
    </source>
</evidence>
<dbReference type="Gene3D" id="3.40.190.10">
    <property type="entry name" value="Periplasmic binding protein-like II"/>
    <property type="match status" value="1"/>
</dbReference>
<comment type="similarity">
    <text evidence="1">Belongs to the UPF0065 (bug) family.</text>
</comment>
<dbReference type="PANTHER" id="PTHR42928">
    <property type="entry name" value="TRICARBOXYLATE-BINDING PROTEIN"/>
    <property type="match status" value="1"/>
</dbReference>
<dbReference type="Gene3D" id="3.40.190.150">
    <property type="entry name" value="Bordetella uptake gene, domain 1"/>
    <property type="match status" value="1"/>
</dbReference>
<evidence type="ECO:0000313" key="4">
    <source>
        <dbReference type="Proteomes" id="UP000657372"/>
    </source>
</evidence>
<feature type="signal peptide" evidence="2">
    <location>
        <begin position="1"/>
        <end position="22"/>
    </location>
</feature>
<dbReference type="Proteomes" id="UP000657372">
    <property type="component" value="Unassembled WGS sequence"/>
</dbReference>
<dbReference type="InterPro" id="IPR042100">
    <property type="entry name" value="Bug_dom1"/>
</dbReference>
<keyword evidence="2" id="KW-0732">Signal</keyword>
<sequence length="325" mass="34608">MKHKFLKSVAGLAMFASAFAYAQTPYPTKPITMIVPFAAGGPTDTVARLVAQSMGNTLKQTVLVENVGGAGGTIGAARVAKSAPDGYTLFLHHIGQSTAPSLYRKLSYNAIDDFEPIGLITDVPMTFIARGDFPAKDLKELLAYVKANKSKVTYANAGVGSASHLCGMLFMTAIDTELTTVPYKGTGPAMNDLLGGQVDFMCDQTTNTTSQIKGGKIKAYAVTTKTRVPSLPNLPTMNEAGLPGFEVAVWHGLYAPKSTPKPIIDKLEHALQVALKDPTVKQRFADLGTEPVAENRATPEALRAHLKAEIAKWAPIIKKAGVYAD</sequence>
<dbReference type="RefSeq" id="WP_175627063.1">
    <property type="nucleotide sequence ID" value="NZ_JADOEL010000004.1"/>
</dbReference>
<accession>A0ABS0ESA6</accession>
<comment type="caution">
    <text evidence="3">The sequence shown here is derived from an EMBL/GenBank/DDBJ whole genome shotgun (WGS) entry which is preliminary data.</text>
</comment>
<evidence type="ECO:0000313" key="3">
    <source>
        <dbReference type="EMBL" id="MBF8177590.1"/>
    </source>
</evidence>
<name>A0ABS0ESA6_9BURK</name>
<protein>
    <submittedName>
        <fullName evidence="3">Tripartite tricarboxylate transporter substrate binding protein BugD</fullName>
    </submittedName>
</protein>
<dbReference type="SUPFAM" id="SSF53850">
    <property type="entry name" value="Periplasmic binding protein-like II"/>
    <property type="match status" value="1"/>
</dbReference>
<dbReference type="InterPro" id="IPR005064">
    <property type="entry name" value="BUG"/>
</dbReference>
<gene>
    <name evidence="3" type="ORF">IXC47_07850</name>
</gene>
<reference evidence="3 4" key="1">
    <citation type="submission" date="2020-11" db="EMBL/GenBank/DDBJ databases">
        <title>WGS of Herminiimonas contaminans strain Marseille-Q4544 isolated from planarians Schmidtea mediterranea.</title>
        <authorList>
            <person name="Kangale L."/>
        </authorList>
    </citation>
    <scope>NUCLEOTIDE SEQUENCE [LARGE SCALE GENOMIC DNA]</scope>
    <source>
        <strain evidence="3 4">Marseille-Q4544</strain>
    </source>
</reference>
<dbReference type="CDD" id="cd13576">
    <property type="entry name" value="PBP2_BugD_Asp"/>
    <property type="match status" value="1"/>
</dbReference>
<dbReference type="PANTHER" id="PTHR42928:SF5">
    <property type="entry name" value="BLR1237 PROTEIN"/>
    <property type="match status" value="1"/>
</dbReference>
<keyword evidence="4" id="KW-1185">Reference proteome</keyword>
<organism evidence="3 4">
    <name type="scientific">Herminiimonas contaminans</name>
    <dbReference type="NCBI Taxonomy" id="1111140"/>
    <lineage>
        <taxon>Bacteria</taxon>
        <taxon>Pseudomonadati</taxon>
        <taxon>Pseudomonadota</taxon>
        <taxon>Betaproteobacteria</taxon>
        <taxon>Burkholderiales</taxon>
        <taxon>Oxalobacteraceae</taxon>
        <taxon>Herminiimonas</taxon>
    </lineage>
</organism>
<evidence type="ECO:0000256" key="1">
    <source>
        <dbReference type="ARBA" id="ARBA00006987"/>
    </source>
</evidence>
<feature type="chain" id="PRO_5045283042" evidence="2">
    <location>
        <begin position="23"/>
        <end position="325"/>
    </location>
</feature>
<dbReference type="Pfam" id="PF03401">
    <property type="entry name" value="TctC"/>
    <property type="match status" value="1"/>
</dbReference>
<dbReference type="PIRSF" id="PIRSF017082">
    <property type="entry name" value="YflP"/>
    <property type="match status" value="1"/>
</dbReference>